<dbReference type="FunFam" id="3.60.130.10:FF:000003">
    <property type="entry name" value="Alpha-ketoglutarate-dependent taurine dioxygenase"/>
    <property type="match status" value="1"/>
</dbReference>
<keyword evidence="6" id="KW-0408">Iron</keyword>
<dbReference type="OrthoDB" id="10257314at2759"/>
<accession>A0A642V5H7</accession>
<feature type="compositionally biased region" description="Polar residues" evidence="7">
    <location>
        <begin position="1"/>
        <end position="16"/>
    </location>
</feature>
<dbReference type="PANTHER" id="PTHR30468:SF1">
    <property type="entry name" value="ALPHA-KETOGLUTARATE-DEPENDENT SULFONATE DIOXYGENASE"/>
    <property type="match status" value="1"/>
</dbReference>
<proteinExistence type="inferred from homology"/>
<dbReference type="InterPro" id="IPR051323">
    <property type="entry name" value="AtsK-like"/>
</dbReference>
<dbReference type="Proteomes" id="UP000761534">
    <property type="component" value="Unassembled WGS sequence"/>
</dbReference>
<evidence type="ECO:0000256" key="6">
    <source>
        <dbReference type="ARBA" id="ARBA00023004"/>
    </source>
</evidence>
<dbReference type="Pfam" id="PF02668">
    <property type="entry name" value="TauD"/>
    <property type="match status" value="1"/>
</dbReference>
<dbReference type="PANTHER" id="PTHR30468">
    <property type="entry name" value="ALPHA-KETOGLUTARATE-DEPENDENT SULFONATE DIOXYGENASE"/>
    <property type="match status" value="1"/>
</dbReference>
<evidence type="ECO:0000256" key="4">
    <source>
        <dbReference type="ARBA" id="ARBA00022964"/>
    </source>
</evidence>
<name>A0A642V5H7_9ASCO</name>
<keyword evidence="3" id="KW-0479">Metal-binding</keyword>
<gene>
    <name evidence="9" type="ORF">TRICI_002874</name>
</gene>
<protein>
    <recommendedName>
        <fullName evidence="8">TauD/TfdA-like domain-containing protein</fullName>
    </recommendedName>
</protein>
<dbReference type="EMBL" id="SWFS01000198">
    <property type="protein sequence ID" value="KAA8914586.1"/>
    <property type="molecule type" value="Genomic_DNA"/>
</dbReference>
<keyword evidence="4" id="KW-0223">Dioxygenase</keyword>
<keyword evidence="5" id="KW-0560">Oxidoreductase</keyword>
<keyword evidence="10" id="KW-1185">Reference proteome</keyword>
<evidence type="ECO:0000256" key="3">
    <source>
        <dbReference type="ARBA" id="ARBA00022723"/>
    </source>
</evidence>
<dbReference type="InterPro" id="IPR042098">
    <property type="entry name" value="TauD-like_sf"/>
</dbReference>
<dbReference type="InterPro" id="IPR003819">
    <property type="entry name" value="TauD/TfdA-like"/>
</dbReference>
<dbReference type="Gene3D" id="3.60.130.10">
    <property type="entry name" value="Clavaminate synthase-like"/>
    <property type="match status" value="1"/>
</dbReference>
<dbReference type="SUPFAM" id="SSF51197">
    <property type="entry name" value="Clavaminate synthase-like"/>
    <property type="match status" value="1"/>
</dbReference>
<evidence type="ECO:0000256" key="2">
    <source>
        <dbReference type="ARBA" id="ARBA00005896"/>
    </source>
</evidence>
<sequence>MAPPTSTATNTTQYVPRSSDRGLYSRSEGDFKDKDGVLEVTGESDHKYPNYLPVWDSNLNYPPLTEFEHKDPGLRADPKLSNLLKDGAEVKDLTPKFGSEVRGIQLSSLDDKGKDELALYVAQRGVVAFRDQDFADLEIKDAVEYGKHFGRLHIHPTTGAPKGHPEVHLVHRSATVEKPEVLNRRTTSVVWHSDVTYEKQPPGTTFLYLLEGPKSGGDTAFVDTVESYERLSDEFKKRLSGLKAVHSGFEQYQNGKELGRYLRRDPVANEHPVVRTHPVTKKKALFVNEAFTREIVGFKREESEALLKFLYDHNAKGTDFQTRVKWEPGTVVVWDNRRALHAALYDWEDQQRRHLARLTPQAEIPYEG</sequence>
<dbReference type="GO" id="GO:0005737">
    <property type="term" value="C:cytoplasm"/>
    <property type="evidence" value="ECO:0007669"/>
    <property type="project" value="TreeGrafter"/>
</dbReference>
<dbReference type="GO" id="GO:0046872">
    <property type="term" value="F:metal ion binding"/>
    <property type="evidence" value="ECO:0007669"/>
    <property type="project" value="UniProtKB-KW"/>
</dbReference>
<evidence type="ECO:0000313" key="9">
    <source>
        <dbReference type="EMBL" id="KAA8914586.1"/>
    </source>
</evidence>
<comment type="similarity">
    <text evidence="2">Belongs to the TfdA dioxygenase family.</text>
</comment>
<evidence type="ECO:0000256" key="1">
    <source>
        <dbReference type="ARBA" id="ARBA00001954"/>
    </source>
</evidence>
<feature type="region of interest" description="Disordered" evidence="7">
    <location>
        <begin position="1"/>
        <end position="30"/>
    </location>
</feature>
<evidence type="ECO:0000259" key="8">
    <source>
        <dbReference type="Pfam" id="PF02668"/>
    </source>
</evidence>
<evidence type="ECO:0000256" key="5">
    <source>
        <dbReference type="ARBA" id="ARBA00023002"/>
    </source>
</evidence>
<evidence type="ECO:0000313" key="10">
    <source>
        <dbReference type="Proteomes" id="UP000761534"/>
    </source>
</evidence>
<feature type="domain" description="TauD/TfdA-like" evidence="8">
    <location>
        <begin position="89"/>
        <end position="359"/>
    </location>
</feature>
<dbReference type="GO" id="GO:0016706">
    <property type="term" value="F:2-oxoglutarate-dependent dioxygenase activity"/>
    <property type="evidence" value="ECO:0007669"/>
    <property type="project" value="TreeGrafter"/>
</dbReference>
<evidence type="ECO:0000256" key="7">
    <source>
        <dbReference type="SAM" id="MobiDB-lite"/>
    </source>
</evidence>
<comment type="caution">
    <text evidence="9">The sequence shown here is derived from an EMBL/GenBank/DDBJ whole genome shotgun (WGS) entry which is preliminary data.</text>
</comment>
<organism evidence="9 10">
    <name type="scientific">Trichomonascus ciferrii</name>
    <dbReference type="NCBI Taxonomy" id="44093"/>
    <lineage>
        <taxon>Eukaryota</taxon>
        <taxon>Fungi</taxon>
        <taxon>Dikarya</taxon>
        <taxon>Ascomycota</taxon>
        <taxon>Saccharomycotina</taxon>
        <taxon>Dipodascomycetes</taxon>
        <taxon>Dipodascales</taxon>
        <taxon>Trichomonascaceae</taxon>
        <taxon>Trichomonascus</taxon>
        <taxon>Trichomonascus ciferrii complex</taxon>
    </lineage>
</organism>
<comment type="cofactor">
    <cofactor evidence="1">
        <name>Fe(2+)</name>
        <dbReference type="ChEBI" id="CHEBI:29033"/>
    </cofactor>
</comment>
<dbReference type="AlphaFoldDB" id="A0A642V5H7"/>
<reference evidence="9" key="1">
    <citation type="journal article" date="2019" name="G3 (Bethesda)">
        <title>Genome Assemblies of Two Rare Opportunistic Yeast Pathogens: Diutina rugosa (syn. Candida rugosa) and Trichomonascus ciferrii (syn. Candida ciferrii).</title>
        <authorList>
            <person name="Mixao V."/>
            <person name="Saus E."/>
            <person name="Hansen A.P."/>
            <person name="Lass-Florl C."/>
            <person name="Gabaldon T."/>
        </authorList>
    </citation>
    <scope>NUCLEOTIDE SEQUENCE</scope>
    <source>
        <strain evidence="9">CBS 4856</strain>
    </source>
</reference>
<dbReference type="VEuPathDB" id="FungiDB:TRICI_002874"/>